<dbReference type="GO" id="GO:0016020">
    <property type="term" value="C:membrane"/>
    <property type="evidence" value="ECO:0007669"/>
    <property type="project" value="UniProtKB-SubCell"/>
</dbReference>
<dbReference type="InterPro" id="IPR005828">
    <property type="entry name" value="MFS_sugar_transport-like"/>
</dbReference>
<evidence type="ECO:0000313" key="9">
    <source>
        <dbReference type="EMBL" id="KAL0831505.1"/>
    </source>
</evidence>
<dbReference type="SUPFAM" id="SSF103473">
    <property type="entry name" value="MFS general substrate transporter"/>
    <property type="match status" value="1"/>
</dbReference>
<organism evidence="9 10">
    <name type="scientific">Loxostege sticticalis</name>
    <name type="common">Beet webworm moth</name>
    <dbReference type="NCBI Taxonomy" id="481309"/>
    <lineage>
        <taxon>Eukaryota</taxon>
        <taxon>Metazoa</taxon>
        <taxon>Ecdysozoa</taxon>
        <taxon>Arthropoda</taxon>
        <taxon>Hexapoda</taxon>
        <taxon>Insecta</taxon>
        <taxon>Pterygota</taxon>
        <taxon>Neoptera</taxon>
        <taxon>Endopterygota</taxon>
        <taxon>Lepidoptera</taxon>
        <taxon>Glossata</taxon>
        <taxon>Ditrysia</taxon>
        <taxon>Pyraloidea</taxon>
        <taxon>Crambidae</taxon>
        <taxon>Pyraustinae</taxon>
        <taxon>Loxostege</taxon>
    </lineage>
</organism>
<evidence type="ECO:0000256" key="4">
    <source>
        <dbReference type="ARBA" id="ARBA00022692"/>
    </source>
</evidence>
<feature type="transmembrane region" description="Helical" evidence="7">
    <location>
        <begin position="364"/>
        <end position="383"/>
    </location>
</feature>
<feature type="transmembrane region" description="Helical" evidence="7">
    <location>
        <begin position="390"/>
        <end position="407"/>
    </location>
</feature>
<name>A0ABD0T4N0_LOXSC</name>
<feature type="transmembrane region" description="Helical" evidence="7">
    <location>
        <begin position="413"/>
        <end position="435"/>
    </location>
</feature>
<feature type="transmembrane region" description="Helical" evidence="7">
    <location>
        <begin position="103"/>
        <end position="121"/>
    </location>
</feature>
<dbReference type="InterPro" id="IPR036259">
    <property type="entry name" value="MFS_trans_sf"/>
</dbReference>
<keyword evidence="6 7" id="KW-0472">Membrane</keyword>
<feature type="transmembrane region" description="Helical" evidence="7">
    <location>
        <begin position="201"/>
        <end position="221"/>
    </location>
</feature>
<dbReference type="PANTHER" id="PTHR23511">
    <property type="entry name" value="SYNAPTIC VESICLE GLYCOPROTEIN 2"/>
    <property type="match status" value="1"/>
</dbReference>
<dbReference type="Proteomes" id="UP001549921">
    <property type="component" value="Unassembled WGS sequence"/>
</dbReference>
<feature type="domain" description="Major facilitator superfamily (MFS) profile" evidence="8">
    <location>
        <begin position="36"/>
        <end position="501"/>
    </location>
</feature>
<gene>
    <name evidence="9" type="ORF">ABMA28_002300</name>
</gene>
<keyword evidence="5 7" id="KW-1133">Transmembrane helix</keyword>
<evidence type="ECO:0000259" key="8">
    <source>
        <dbReference type="PROSITE" id="PS50850"/>
    </source>
</evidence>
<feature type="transmembrane region" description="Helical" evidence="7">
    <location>
        <begin position="477"/>
        <end position="497"/>
    </location>
</feature>
<feature type="transmembrane region" description="Helical" evidence="7">
    <location>
        <begin position="297"/>
        <end position="318"/>
    </location>
</feature>
<feature type="transmembrane region" description="Helical" evidence="7">
    <location>
        <begin position="38"/>
        <end position="56"/>
    </location>
</feature>
<sequence length="514" mass="55880">MTTKLNTLSKSVGDGDKYAADLDQALNVVGLGIYNIKYCFVLGLFLVAAIVEPVGYSYLLPASKCDLEMTDSQRGFIASMPYIGVVLTSFPWGYLVDTRGRKPILIISALAAGTLGIAAAFMPELISFTTCKFLCSICLACPAAVPYTYIGEILPQRYRDITLSVTNSMQILGSALVPLFAWAILPADFSTDFGAYNFRPWRLLCVVYSSLFILTACLMMFGPESPKYLVSQGRHEEALRVLQVMYASNKRKSPEDFPIKALKVTESESKGKEKLGFLTSLRVQTVPLLKPPYLKWMMLNGFLLFGILNILNGLAMWIPDVLNRVLSGSLEQMTACQVIGQRNNNNATIGAECNDRIDPITFTVNSISSIACAAIALIVSTSVKFIGKKILLIAILLIIGIFCTMINVTTQPIVFAILLSTVPLAGLAIGPVNAYSVEIFPTQLRGMAVSLSMMIGRTGSIVGANVAGVMINAACEAMFYMFGGLLIFCSACSFLLPNSQRKPSRKKEPAMTHL</sequence>
<comment type="similarity">
    <text evidence="2">Belongs to the major facilitator superfamily.</text>
</comment>
<evidence type="ECO:0000256" key="6">
    <source>
        <dbReference type="ARBA" id="ARBA00023136"/>
    </source>
</evidence>
<keyword evidence="3" id="KW-0813">Transport</keyword>
<dbReference type="AlphaFoldDB" id="A0ABD0T4N0"/>
<evidence type="ECO:0000313" key="10">
    <source>
        <dbReference type="Proteomes" id="UP001549921"/>
    </source>
</evidence>
<evidence type="ECO:0000256" key="7">
    <source>
        <dbReference type="SAM" id="Phobius"/>
    </source>
</evidence>
<keyword evidence="4 7" id="KW-0812">Transmembrane</keyword>
<feature type="transmembrane region" description="Helical" evidence="7">
    <location>
        <begin position="76"/>
        <end position="96"/>
    </location>
</feature>
<dbReference type="Pfam" id="PF00083">
    <property type="entry name" value="Sugar_tr"/>
    <property type="match status" value="1"/>
</dbReference>
<feature type="transmembrane region" description="Helical" evidence="7">
    <location>
        <begin position="171"/>
        <end position="189"/>
    </location>
</feature>
<evidence type="ECO:0000256" key="1">
    <source>
        <dbReference type="ARBA" id="ARBA00004141"/>
    </source>
</evidence>
<dbReference type="Pfam" id="PF07690">
    <property type="entry name" value="MFS_1"/>
    <property type="match status" value="1"/>
</dbReference>
<dbReference type="PROSITE" id="PS50850">
    <property type="entry name" value="MFS"/>
    <property type="match status" value="1"/>
</dbReference>
<feature type="transmembrane region" description="Helical" evidence="7">
    <location>
        <begin position="127"/>
        <end position="150"/>
    </location>
</feature>
<dbReference type="InterPro" id="IPR020846">
    <property type="entry name" value="MFS_dom"/>
</dbReference>
<dbReference type="EMBL" id="JBEDNZ010000012">
    <property type="protein sequence ID" value="KAL0831505.1"/>
    <property type="molecule type" value="Genomic_DNA"/>
</dbReference>
<comment type="subcellular location">
    <subcellularLocation>
        <location evidence="1">Membrane</location>
        <topology evidence="1">Multi-pass membrane protein</topology>
    </subcellularLocation>
</comment>
<protein>
    <recommendedName>
        <fullName evidence="8">Major facilitator superfamily (MFS) profile domain-containing protein</fullName>
    </recommendedName>
</protein>
<reference evidence="9 10" key="1">
    <citation type="submission" date="2024-06" db="EMBL/GenBank/DDBJ databases">
        <title>A chromosome-level genome assembly of beet webworm, Loxostege sticticalis.</title>
        <authorList>
            <person name="Zhang Y."/>
        </authorList>
    </citation>
    <scope>NUCLEOTIDE SEQUENCE [LARGE SCALE GENOMIC DNA]</scope>
    <source>
        <strain evidence="9">AQ028</strain>
        <tissue evidence="9">Male pupae</tissue>
    </source>
</reference>
<feature type="transmembrane region" description="Helical" evidence="7">
    <location>
        <begin position="447"/>
        <end position="471"/>
    </location>
</feature>
<dbReference type="Gene3D" id="1.20.1250.20">
    <property type="entry name" value="MFS general substrate transporter like domains"/>
    <property type="match status" value="1"/>
</dbReference>
<proteinExistence type="inferred from homology"/>
<accession>A0ABD0T4N0</accession>
<dbReference type="InterPro" id="IPR011701">
    <property type="entry name" value="MFS"/>
</dbReference>
<evidence type="ECO:0000256" key="2">
    <source>
        <dbReference type="ARBA" id="ARBA00008335"/>
    </source>
</evidence>
<dbReference type="PANTHER" id="PTHR23511:SF35">
    <property type="entry name" value="MAJOR FACILITATOR SUPERFAMILY (MFS) PROFILE DOMAIN-CONTAINING PROTEIN"/>
    <property type="match status" value="1"/>
</dbReference>
<evidence type="ECO:0000256" key="3">
    <source>
        <dbReference type="ARBA" id="ARBA00022448"/>
    </source>
</evidence>
<comment type="caution">
    <text evidence="9">The sequence shown here is derived from an EMBL/GenBank/DDBJ whole genome shotgun (WGS) entry which is preliminary data.</text>
</comment>
<evidence type="ECO:0000256" key="5">
    <source>
        <dbReference type="ARBA" id="ARBA00022989"/>
    </source>
</evidence>